<protein>
    <submittedName>
        <fullName evidence="1">Uncharacterized protein</fullName>
    </submittedName>
</protein>
<keyword evidence="2" id="KW-1185">Reference proteome</keyword>
<evidence type="ECO:0000313" key="1">
    <source>
        <dbReference type="EMBL" id="KAH1082578.1"/>
    </source>
</evidence>
<sequence length="64" mass="7135">MARQLIRFNNKHISVDQMQMLGLLVNGPVLTGSAQSVDWDAICYDLLGAIPDIIYGGWIDMGWL</sequence>
<dbReference type="OrthoDB" id="1421598at2759"/>
<comment type="caution">
    <text evidence="1">The sequence shown here is derived from an EMBL/GenBank/DDBJ whole genome shotgun (WGS) entry which is preliminary data.</text>
</comment>
<reference evidence="1 2" key="1">
    <citation type="journal article" date="2021" name="Plant Biotechnol. J.">
        <title>Multi-omics assisted identification of the key and species-specific regulatory components of drought-tolerant mechanisms in Gossypium stocksii.</title>
        <authorList>
            <person name="Yu D."/>
            <person name="Ke L."/>
            <person name="Zhang D."/>
            <person name="Wu Y."/>
            <person name="Sun Y."/>
            <person name="Mei J."/>
            <person name="Sun J."/>
            <person name="Sun Y."/>
        </authorList>
    </citation>
    <scope>NUCLEOTIDE SEQUENCE [LARGE SCALE GENOMIC DNA]</scope>
    <source>
        <strain evidence="2">cv. E1</strain>
        <tissue evidence="1">Leaf</tissue>
    </source>
</reference>
<name>A0A9D3VGK9_9ROSI</name>
<organism evidence="1 2">
    <name type="scientific">Gossypium stocksii</name>
    <dbReference type="NCBI Taxonomy" id="47602"/>
    <lineage>
        <taxon>Eukaryota</taxon>
        <taxon>Viridiplantae</taxon>
        <taxon>Streptophyta</taxon>
        <taxon>Embryophyta</taxon>
        <taxon>Tracheophyta</taxon>
        <taxon>Spermatophyta</taxon>
        <taxon>Magnoliopsida</taxon>
        <taxon>eudicotyledons</taxon>
        <taxon>Gunneridae</taxon>
        <taxon>Pentapetalae</taxon>
        <taxon>rosids</taxon>
        <taxon>malvids</taxon>
        <taxon>Malvales</taxon>
        <taxon>Malvaceae</taxon>
        <taxon>Malvoideae</taxon>
        <taxon>Gossypium</taxon>
    </lineage>
</organism>
<dbReference type="AlphaFoldDB" id="A0A9D3VGK9"/>
<accession>A0A9D3VGK9</accession>
<dbReference type="Proteomes" id="UP000828251">
    <property type="component" value="Unassembled WGS sequence"/>
</dbReference>
<evidence type="ECO:0000313" key="2">
    <source>
        <dbReference type="Proteomes" id="UP000828251"/>
    </source>
</evidence>
<gene>
    <name evidence="1" type="ORF">J1N35_022339</name>
</gene>
<proteinExistence type="predicted"/>
<dbReference type="EMBL" id="JAIQCV010000007">
    <property type="protein sequence ID" value="KAH1082578.1"/>
    <property type="molecule type" value="Genomic_DNA"/>
</dbReference>